<dbReference type="PANTHER" id="PTHR28106">
    <property type="entry name" value="MITOCHONDRIAL ATPASE COMPLEX SUBUNIT ATP10"/>
    <property type="match status" value="1"/>
</dbReference>
<proteinExistence type="predicted"/>
<dbReference type="EMBL" id="JAVRRJ010000001">
    <property type="protein sequence ID" value="KAK5090153.1"/>
    <property type="molecule type" value="Genomic_DNA"/>
</dbReference>
<reference evidence="2 3" key="1">
    <citation type="submission" date="2023-08" db="EMBL/GenBank/DDBJ databases">
        <title>Black Yeasts Isolated from many extreme environments.</title>
        <authorList>
            <person name="Coleine C."/>
            <person name="Stajich J.E."/>
            <person name="Selbmann L."/>
        </authorList>
    </citation>
    <scope>NUCLEOTIDE SEQUENCE [LARGE SCALE GENOMIC DNA]</scope>
    <source>
        <strain evidence="2 3">CCFEE 5910</strain>
    </source>
</reference>
<organism evidence="2 3">
    <name type="scientific">Lithohypha guttulata</name>
    <dbReference type="NCBI Taxonomy" id="1690604"/>
    <lineage>
        <taxon>Eukaryota</taxon>
        <taxon>Fungi</taxon>
        <taxon>Dikarya</taxon>
        <taxon>Ascomycota</taxon>
        <taxon>Pezizomycotina</taxon>
        <taxon>Eurotiomycetes</taxon>
        <taxon>Chaetothyriomycetidae</taxon>
        <taxon>Chaetothyriales</taxon>
        <taxon>Trichomeriaceae</taxon>
        <taxon>Lithohypha</taxon>
    </lineage>
</organism>
<keyword evidence="3" id="KW-1185">Reference proteome</keyword>
<dbReference type="GeneID" id="90025755"/>
<protein>
    <submittedName>
        <fullName evidence="2">Mitochondrial ATPase complex subunit atp10</fullName>
    </submittedName>
</protein>
<dbReference type="GO" id="GO:0033615">
    <property type="term" value="P:mitochondrial proton-transporting ATP synthase complex assembly"/>
    <property type="evidence" value="ECO:0007669"/>
    <property type="project" value="TreeGrafter"/>
</dbReference>
<dbReference type="AlphaFoldDB" id="A0AAN7YJA9"/>
<accession>A0AAN7YJA9</accession>
<sequence length="340" mass="38957">MRSLDHERVNPRHRENQTHCYGREVQLKFPLLNPLNVSAISKIPIPKGVAGENFVPSPLSRPLGLHSPPQPGQNSPIDKRSFAQKRQDFADYERALERRKIYLRTFLRPYFQEWKRMDKEYKGKSFVSNERLFKKEKALYFPNMWGQTLSKDGQGPDGGKDTTPALRGKISVIGIQGNNWAEEMVDTFLSPKANPELQVLLEKDAPQLQRVHINVQSDIAGAFLVKLFSYRLRSTIPEDRWDRYFMVKLPRDIRLGLSDDVRDAMGFLNTRVGYVYLLDQDCKIRWAGSGHAWKGEVESLNAGIKKLLEESTVASQEPLLRQQNILSEQDLNPPMAAAIL</sequence>
<evidence type="ECO:0000313" key="3">
    <source>
        <dbReference type="Proteomes" id="UP001309876"/>
    </source>
</evidence>
<feature type="region of interest" description="Disordered" evidence="1">
    <location>
        <begin position="60"/>
        <end position="80"/>
    </location>
</feature>
<gene>
    <name evidence="2" type="primary">ATP10</name>
    <name evidence="2" type="ORF">LTR05_000323</name>
</gene>
<dbReference type="RefSeq" id="XP_064753731.1">
    <property type="nucleotide sequence ID" value="XM_064900419.1"/>
</dbReference>
<name>A0AAN7YJA9_9EURO</name>
<evidence type="ECO:0000313" key="2">
    <source>
        <dbReference type="EMBL" id="KAK5090153.1"/>
    </source>
</evidence>
<evidence type="ECO:0000256" key="1">
    <source>
        <dbReference type="SAM" id="MobiDB-lite"/>
    </source>
</evidence>
<dbReference type="Proteomes" id="UP001309876">
    <property type="component" value="Unassembled WGS sequence"/>
</dbReference>
<dbReference type="InterPro" id="IPR007849">
    <property type="entry name" value="ATP10"/>
</dbReference>
<dbReference type="GO" id="GO:0005743">
    <property type="term" value="C:mitochondrial inner membrane"/>
    <property type="evidence" value="ECO:0007669"/>
    <property type="project" value="TreeGrafter"/>
</dbReference>
<dbReference type="Pfam" id="PF05176">
    <property type="entry name" value="ATP-synt_10"/>
    <property type="match status" value="1"/>
</dbReference>
<comment type="caution">
    <text evidence="2">The sequence shown here is derived from an EMBL/GenBank/DDBJ whole genome shotgun (WGS) entry which is preliminary data.</text>
</comment>
<dbReference type="PANTHER" id="PTHR28106:SF1">
    <property type="entry name" value="MITOCHONDRIAL ATPASE COMPLEX SUBUNIT ATP10"/>
    <property type="match status" value="1"/>
</dbReference>